<dbReference type="PANTHER" id="PTHR40866:SF1">
    <property type="entry name" value="BED-TYPE DOMAIN-CONTAINING PROTEIN"/>
    <property type="match status" value="1"/>
</dbReference>
<protein>
    <recommendedName>
        <fullName evidence="3">HAT C-terminal dimerisation domain-containing protein</fullName>
    </recommendedName>
</protein>
<proteinExistence type="predicted"/>
<reference evidence="1" key="2">
    <citation type="journal article" date="2023" name="Microbiol Resour">
        <title>Decontamination and Annotation of the Draft Genome Sequence of the Oomycete Lagenidium giganteum ARSEF 373.</title>
        <authorList>
            <person name="Morgan W.R."/>
            <person name="Tartar A."/>
        </authorList>
    </citation>
    <scope>NUCLEOTIDE SEQUENCE</scope>
    <source>
        <strain evidence="1">ARSEF 373</strain>
    </source>
</reference>
<keyword evidence="2" id="KW-1185">Reference proteome</keyword>
<gene>
    <name evidence="1" type="ORF">N0F65_009857</name>
</gene>
<dbReference type="EMBL" id="DAKRPA010000216">
    <property type="protein sequence ID" value="DAZ95148.1"/>
    <property type="molecule type" value="Genomic_DNA"/>
</dbReference>
<comment type="caution">
    <text evidence="1">The sequence shown here is derived from an EMBL/GenBank/DDBJ whole genome shotgun (WGS) entry which is preliminary data.</text>
</comment>
<dbReference type="PANTHER" id="PTHR40866">
    <property type="entry name" value="BED-TYPE DOMAIN-CONTAINING PROTEIN"/>
    <property type="match status" value="1"/>
</dbReference>
<evidence type="ECO:0008006" key="3">
    <source>
        <dbReference type="Google" id="ProtNLM"/>
    </source>
</evidence>
<reference evidence="1" key="1">
    <citation type="submission" date="2022-11" db="EMBL/GenBank/DDBJ databases">
        <authorList>
            <person name="Morgan W.R."/>
            <person name="Tartar A."/>
        </authorList>
    </citation>
    <scope>NUCLEOTIDE SEQUENCE</scope>
    <source>
        <strain evidence="1">ARSEF 373</strain>
    </source>
</reference>
<dbReference type="InterPro" id="IPR012337">
    <property type="entry name" value="RNaseH-like_sf"/>
</dbReference>
<evidence type="ECO:0000313" key="2">
    <source>
        <dbReference type="Proteomes" id="UP001146120"/>
    </source>
</evidence>
<dbReference type="Proteomes" id="UP001146120">
    <property type="component" value="Unassembled WGS sequence"/>
</dbReference>
<name>A0AAV2YMX6_9STRA</name>
<dbReference type="AlphaFoldDB" id="A0AAV2YMX6"/>
<accession>A0AAV2YMX6</accession>
<dbReference type="SUPFAM" id="SSF53098">
    <property type="entry name" value="Ribonuclease H-like"/>
    <property type="match status" value="1"/>
</dbReference>
<sequence>YDGLGQHISRTSNLVHQPHFENGLLKLQAKKEADMTREEIEACDRFLAPSTCAHASTADSVIEDYNATVTSQQRESQFVSVDWIPPTSNACERLFSTAGNILRDQRKSMHPFTFEAIVMLKYNKEPWSATTVQKLMQGSSSSSDFVRDHSD</sequence>
<organism evidence="1 2">
    <name type="scientific">Lagenidium giganteum</name>
    <dbReference type="NCBI Taxonomy" id="4803"/>
    <lineage>
        <taxon>Eukaryota</taxon>
        <taxon>Sar</taxon>
        <taxon>Stramenopiles</taxon>
        <taxon>Oomycota</taxon>
        <taxon>Peronosporomycetes</taxon>
        <taxon>Pythiales</taxon>
        <taxon>Pythiaceae</taxon>
    </lineage>
</organism>
<feature type="non-terminal residue" evidence="1">
    <location>
        <position position="1"/>
    </location>
</feature>
<evidence type="ECO:0000313" key="1">
    <source>
        <dbReference type="EMBL" id="DAZ95148.1"/>
    </source>
</evidence>